<gene>
    <name evidence="2" type="ORF">FOZ62_017360</name>
</gene>
<proteinExistence type="predicted"/>
<dbReference type="Proteomes" id="UP000574390">
    <property type="component" value="Unassembled WGS sequence"/>
</dbReference>
<accession>A0A7J6STI2</accession>
<sequence>MQGVVVVAQGVVVVAQGVVVVAQGVVVVAQGVVVVTQGVVVVTQGVVVVVEIVVVVVVLVVAFIGSYVNPTAPLASELELEDVWLATRRRIEGVGFIDGRSQSTRRVFIVTEEDLRIALSGNEDEVQTS</sequence>
<keyword evidence="1" id="KW-0472">Membrane</keyword>
<evidence type="ECO:0000313" key="2">
    <source>
        <dbReference type="EMBL" id="KAF4735872.1"/>
    </source>
</evidence>
<organism evidence="2 3">
    <name type="scientific">Perkinsus olseni</name>
    <name type="common">Perkinsus atlanticus</name>
    <dbReference type="NCBI Taxonomy" id="32597"/>
    <lineage>
        <taxon>Eukaryota</taxon>
        <taxon>Sar</taxon>
        <taxon>Alveolata</taxon>
        <taxon>Perkinsozoa</taxon>
        <taxon>Perkinsea</taxon>
        <taxon>Perkinsida</taxon>
        <taxon>Perkinsidae</taxon>
        <taxon>Perkinsus</taxon>
    </lineage>
</organism>
<comment type="caution">
    <text evidence="2">The sequence shown here is derived from an EMBL/GenBank/DDBJ whole genome shotgun (WGS) entry which is preliminary data.</text>
</comment>
<protein>
    <submittedName>
        <fullName evidence="2">Uncharacterized protein</fullName>
    </submittedName>
</protein>
<keyword evidence="1" id="KW-1133">Transmembrane helix</keyword>
<reference evidence="2 3" key="1">
    <citation type="submission" date="2020-04" db="EMBL/GenBank/DDBJ databases">
        <title>Perkinsus olseni comparative genomics.</title>
        <authorList>
            <person name="Bogema D.R."/>
        </authorList>
    </citation>
    <scope>NUCLEOTIDE SEQUENCE [LARGE SCALE GENOMIC DNA]</scope>
    <source>
        <strain evidence="2">ATCC PRA-205</strain>
    </source>
</reference>
<keyword evidence="1" id="KW-0812">Transmembrane</keyword>
<feature type="transmembrane region" description="Helical" evidence="1">
    <location>
        <begin position="46"/>
        <end position="68"/>
    </location>
</feature>
<dbReference type="AlphaFoldDB" id="A0A7J6STI2"/>
<name>A0A7J6STI2_PEROL</name>
<evidence type="ECO:0000313" key="3">
    <source>
        <dbReference type="Proteomes" id="UP000574390"/>
    </source>
</evidence>
<dbReference type="EMBL" id="JABANM010012508">
    <property type="protein sequence ID" value="KAF4735872.1"/>
    <property type="molecule type" value="Genomic_DNA"/>
</dbReference>
<evidence type="ECO:0000256" key="1">
    <source>
        <dbReference type="SAM" id="Phobius"/>
    </source>
</evidence>